<name>A0ABR6ETU6_9SPHI</name>
<dbReference type="InterPro" id="IPR038186">
    <property type="entry name" value="CHAD_dom_sf"/>
</dbReference>
<evidence type="ECO:0000313" key="2">
    <source>
        <dbReference type="Proteomes" id="UP000636110"/>
    </source>
</evidence>
<dbReference type="EMBL" id="WNXC01000001">
    <property type="protein sequence ID" value="MBB2148244.1"/>
    <property type="molecule type" value="Genomic_DNA"/>
</dbReference>
<accession>A0ABR6ETU6</accession>
<evidence type="ECO:0000313" key="1">
    <source>
        <dbReference type="EMBL" id="MBB2148244.1"/>
    </source>
</evidence>
<protein>
    <submittedName>
        <fullName evidence="1">CHAD domain-containing protein</fullName>
    </submittedName>
</protein>
<dbReference type="Gene3D" id="1.40.20.10">
    <property type="entry name" value="CHAD domain"/>
    <property type="match status" value="1"/>
</dbReference>
<comment type="caution">
    <text evidence="1">The sequence shown here is derived from an EMBL/GenBank/DDBJ whole genome shotgun (WGS) entry which is preliminary data.</text>
</comment>
<gene>
    <name evidence="1" type="ORF">GM920_04905</name>
</gene>
<reference evidence="1 2" key="1">
    <citation type="submission" date="2019-11" db="EMBL/GenBank/DDBJ databases">
        <title>Description of Pedobacter sp. LMG 31462T.</title>
        <authorList>
            <person name="Carlier A."/>
            <person name="Qi S."/>
            <person name="Vandamme P."/>
        </authorList>
    </citation>
    <scope>NUCLEOTIDE SEQUENCE [LARGE SCALE GENOMIC DNA]</scope>
    <source>
        <strain evidence="1 2">LMG 31462</strain>
    </source>
</reference>
<proteinExistence type="predicted"/>
<dbReference type="Proteomes" id="UP000636110">
    <property type="component" value="Unassembled WGS sequence"/>
</dbReference>
<organism evidence="1 2">
    <name type="scientific">Pedobacter gandavensis</name>
    <dbReference type="NCBI Taxonomy" id="2679963"/>
    <lineage>
        <taxon>Bacteria</taxon>
        <taxon>Pseudomonadati</taxon>
        <taxon>Bacteroidota</taxon>
        <taxon>Sphingobacteriia</taxon>
        <taxon>Sphingobacteriales</taxon>
        <taxon>Sphingobacteriaceae</taxon>
        <taxon>Pedobacter</taxon>
    </lineage>
</organism>
<sequence>MKKKAALKYLKKEWKVMRVHLQSFLKKEEQEDLHRFRIQAKRIEAFLMLLDQVGHHSKLVKCFSPVKKMFKKTGALRNRYIINELIPGYFSPKKSLRKFRSLVVRYRKRIKKARLKLLRKIRPVKRAQIFCFYQDHLQQITRSLNGIISDDGLHEFRKQIKVLLYNYKPFCEKLDLHLDVDYLEKVEEAIGRWHDQLMISSLFGKNVPIVSHSEDDSLEKLRSNIIDLTHNFYQRVNHN</sequence>
<keyword evidence="2" id="KW-1185">Reference proteome</keyword>